<dbReference type="Pfam" id="PF07797">
    <property type="entry name" value="DUF1639"/>
    <property type="match status" value="1"/>
</dbReference>
<dbReference type="InterPro" id="IPR012438">
    <property type="entry name" value="DUF1639"/>
</dbReference>
<proteinExistence type="predicted"/>
<feature type="region of interest" description="Disordered" evidence="1">
    <location>
        <begin position="180"/>
        <end position="262"/>
    </location>
</feature>
<dbReference type="EMBL" id="JBBPBK010000010">
    <property type="protein sequence ID" value="KAK9277754.1"/>
    <property type="molecule type" value="Genomic_DNA"/>
</dbReference>
<reference evidence="2 3" key="1">
    <citation type="journal article" date="2024" name="Plant J.">
        <title>Genome sequences and population genomics reveal climatic adaptation and genomic divergence between two closely related sweetgum species.</title>
        <authorList>
            <person name="Xu W.Q."/>
            <person name="Ren C.Q."/>
            <person name="Zhang X.Y."/>
            <person name="Comes H.P."/>
            <person name="Liu X.H."/>
            <person name="Li Y.G."/>
            <person name="Kettle C.J."/>
            <person name="Jalonen R."/>
            <person name="Gaisberger H."/>
            <person name="Ma Y.Z."/>
            <person name="Qiu Y.X."/>
        </authorList>
    </citation>
    <scope>NUCLEOTIDE SEQUENCE [LARGE SCALE GENOMIC DNA]</scope>
    <source>
        <strain evidence="2">Hangzhou</strain>
    </source>
</reference>
<dbReference type="AlphaFoldDB" id="A0AAP0RH73"/>
<comment type="caution">
    <text evidence="2">The sequence shown here is derived from an EMBL/GenBank/DDBJ whole genome shotgun (WGS) entry which is preliminary data.</text>
</comment>
<accession>A0AAP0RH73</accession>
<evidence type="ECO:0000313" key="2">
    <source>
        <dbReference type="EMBL" id="KAK9277754.1"/>
    </source>
</evidence>
<organism evidence="2 3">
    <name type="scientific">Liquidambar formosana</name>
    <name type="common">Formosan gum</name>
    <dbReference type="NCBI Taxonomy" id="63359"/>
    <lineage>
        <taxon>Eukaryota</taxon>
        <taxon>Viridiplantae</taxon>
        <taxon>Streptophyta</taxon>
        <taxon>Embryophyta</taxon>
        <taxon>Tracheophyta</taxon>
        <taxon>Spermatophyta</taxon>
        <taxon>Magnoliopsida</taxon>
        <taxon>eudicotyledons</taxon>
        <taxon>Gunneridae</taxon>
        <taxon>Pentapetalae</taxon>
        <taxon>Saxifragales</taxon>
        <taxon>Altingiaceae</taxon>
        <taxon>Liquidambar</taxon>
    </lineage>
</organism>
<dbReference type="PANTHER" id="PTHR33130">
    <property type="entry name" value="PUTATIVE (DUF1639)-RELATED"/>
    <property type="match status" value="1"/>
</dbReference>
<gene>
    <name evidence="2" type="ORF">L1049_007301</name>
</gene>
<evidence type="ECO:0000313" key="3">
    <source>
        <dbReference type="Proteomes" id="UP001415857"/>
    </source>
</evidence>
<evidence type="ECO:0008006" key="4">
    <source>
        <dbReference type="Google" id="ProtNLM"/>
    </source>
</evidence>
<protein>
    <recommendedName>
        <fullName evidence="4">DUF1639 family protein</fullName>
    </recommendedName>
</protein>
<dbReference type="Proteomes" id="UP001415857">
    <property type="component" value="Unassembled WGS sequence"/>
</dbReference>
<sequence length="297" mass="33089">MVISGIAEEGERAQKVMAMGPERSKPLHNFSLPCLKWGNQRFLRCMKVNSTAGVRTVDHRGRSFTASESDKALYGYRFRDSDSERKRKSPNAVECLKKSPVVGRRNFDDSGEDDDGGIEAVREKLMFDLKTAADKMKVAMLREGDGEEEEESVTAAAAAAAAATVAVVTPWNLRTRRAACKAPNGNGKNMKFEERKTSFPSPVTESPMKLPRLRGGGVGGNGNCTEKKERPKFRVPLSRKDIEEDYRAMTGERPPRRPKKRAKIVQRQLDSLFPGLWLTEVTADIYKVPELPDSGKR</sequence>
<name>A0AAP0RH73_LIQFO</name>
<feature type="compositionally biased region" description="Basic and acidic residues" evidence="1">
    <location>
        <begin position="238"/>
        <end position="247"/>
    </location>
</feature>
<keyword evidence="3" id="KW-1185">Reference proteome</keyword>
<dbReference type="PANTHER" id="PTHR33130:SF43">
    <property type="entry name" value="OS01G0688600 PROTEIN"/>
    <property type="match status" value="1"/>
</dbReference>
<evidence type="ECO:0000256" key="1">
    <source>
        <dbReference type="SAM" id="MobiDB-lite"/>
    </source>
</evidence>